<dbReference type="InterPro" id="IPR050563">
    <property type="entry name" value="4-hydroxybenzoyl-CoA_TE"/>
</dbReference>
<keyword evidence="4" id="KW-1185">Reference proteome</keyword>
<gene>
    <name evidence="3" type="ORF">CWS20_25745</name>
</gene>
<dbReference type="InterPro" id="IPR029069">
    <property type="entry name" value="HotDog_dom_sf"/>
</dbReference>
<dbReference type="AlphaFoldDB" id="A0A2N0Z9D0"/>
<dbReference type="Proteomes" id="UP000233343">
    <property type="component" value="Unassembled WGS sequence"/>
</dbReference>
<reference evidence="3 4" key="1">
    <citation type="journal article" date="2010" name="Int. J. Syst. Evol. Microbiol.">
        <title>Bacillus horneckiae sp. nov., isolated from a spacecraft-assembly clean room.</title>
        <authorList>
            <person name="Vaishampayan P."/>
            <person name="Probst A."/>
            <person name="Krishnamurthi S."/>
            <person name="Ghosh S."/>
            <person name="Osman S."/>
            <person name="McDowall A."/>
            <person name="Ruckmani A."/>
            <person name="Mayilraj S."/>
            <person name="Venkateswaran K."/>
        </authorList>
    </citation>
    <scope>NUCLEOTIDE SEQUENCE [LARGE SCALE GENOMIC DNA]</scope>
    <source>
        <strain evidence="4">1PO1SC</strain>
    </source>
</reference>
<dbReference type="GO" id="GO:0047617">
    <property type="term" value="F:fatty acyl-CoA hydrolase activity"/>
    <property type="evidence" value="ECO:0007669"/>
    <property type="project" value="TreeGrafter"/>
</dbReference>
<proteinExistence type="inferred from homology"/>
<accession>A0A2N0Z9D0</accession>
<evidence type="ECO:0000313" key="4">
    <source>
        <dbReference type="Proteomes" id="UP000233343"/>
    </source>
</evidence>
<dbReference type="Gene3D" id="3.10.129.10">
    <property type="entry name" value="Hotdog Thioesterase"/>
    <property type="match status" value="1"/>
</dbReference>
<evidence type="ECO:0000313" key="3">
    <source>
        <dbReference type="EMBL" id="PKG26125.1"/>
    </source>
</evidence>
<protein>
    <submittedName>
        <fullName evidence="3">Acyl-CoA thioesterase</fullName>
    </submittedName>
</protein>
<organism evidence="3 4">
    <name type="scientific">Cytobacillus horneckiae</name>
    <dbReference type="NCBI Taxonomy" id="549687"/>
    <lineage>
        <taxon>Bacteria</taxon>
        <taxon>Bacillati</taxon>
        <taxon>Bacillota</taxon>
        <taxon>Bacilli</taxon>
        <taxon>Bacillales</taxon>
        <taxon>Bacillaceae</taxon>
        <taxon>Cytobacillus</taxon>
    </lineage>
</organism>
<evidence type="ECO:0000256" key="2">
    <source>
        <dbReference type="ARBA" id="ARBA00022801"/>
    </source>
</evidence>
<name>A0A2N0Z9D0_9BACI</name>
<evidence type="ECO:0000256" key="1">
    <source>
        <dbReference type="ARBA" id="ARBA00005953"/>
    </source>
</evidence>
<dbReference type="EMBL" id="PISD01000077">
    <property type="protein sequence ID" value="PKG26125.1"/>
    <property type="molecule type" value="Genomic_DNA"/>
</dbReference>
<dbReference type="CDD" id="cd00586">
    <property type="entry name" value="4HBT"/>
    <property type="match status" value="1"/>
</dbReference>
<keyword evidence="2" id="KW-0378">Hydrolase</keyword>
<dbReference type="Pfam" id="PF13279">
    <property type="entry name" value="4HBT_2"/>
    <property type="match status" value="1"/>
</dbReference>
<dbReference type="PANTHER" id="PTHR31793">
    <property type="entry name" value="4-HYDROXYBENZOYL-COA THIOESTERASE FAMILY MEMBER"/>
    <property type="match status" value="1"/>
</dbReference>
<dbReference type="RefSeq" id="WP_066197704.1">
    <property type="nucleotide sequence ID" value="NZ_JARMMB010000001.1"/>
</dbReference>
<sequence>MSSSYEIDVFVRFSETDAAGHVNNTSYFLYFEEARTKFFNHIFPERNPEFSMILASIKCEYIQPAYAGQILHVTTEVNDIGNKSFSLSHVLTEKSSGKIIAKAVCVTVSFNFEEQKSIQIPEKLKHNLERYIPVKQ</sequence>
<comment type="similarity">
    <text evidence="1">Belongs to the 4-hydroxybenzoyl-CoA thioesterase family.</text>
</comment>
<dbReference type="PANTHER" id="PTHR31793:SF27">
    <property type="entry name" value="NOVEL THIOESTERASE SUPERFAMILY DOMAIN AND SAPOSIN A-TYPE DOMAIN CONTAINING PROTEIN (0610012H03RIK)"/>
    <property type="match status" value="1"/>
</dbReference>
<dbReference type="SUPFAM" id="SSF54637">
    <property type="entry name" value="Thioesterase/thiol ester dehydrase-isomerase"/>
    <property type="match status" value="1"/>
</dbReference>
<comment type="caution">
    <text evidence="3">The sequence shown here is derived from an EMBL/GenBank/DDBJ whole genome shotgun (WGS) entry which is preliminary data.</text>
</comment>